<reference evidence="3 7" key="2">
    <citation type="submission" date="2019-04" db="EMBL/GenBank/DDBJ databases">
        <title>Step-wise assembly of the neonatal virome modulated by breast feeding.</title>
        <authorList>
            <person name="Liang G."/>
            <person name="Bushman F."/>
        </authorList>
    </citation>
    <scope>NUCLEOTIDE SEQUENCE [LARGE SCALE GENOMIC DNA]</scope>
    <source>
        <strain evidence="3 7">E3404</strain>
    </source>
</reference>
<evidence type="ECO:0000313" key="6">
    <source>
        <dbReference type="Proteomes" id="UP000254807"/>
    </source>
</evidence>
<evidence type="ECO:0000313" key="7">
    <source>
        <dbReference type="Proteomes" id="UP000439965"/>
    </source>
</evidence>
<name>A0A1L8TV29_ENTGA</name>
<dbReference type="PANTHER" id="PTHR30348">
    <property type="entry name" value="UNCHARACTERIZED PROTEIN YECE"/>
    <property type="match status" value="1"/>
</dbReference>
<evidence type="ECO:0000313" key="1">
    <source>
        <dbReference type="EMBL" id="MBA0972834.1"/>
    </source>
</evidence>
<dbReference type="Proteomes" id="UP000516696">
    <property type="component" value="Chromosome"/>
</dbReference>
<protein>
    <submittedName>
        <fullName evidence="1">DUF72 domain-containing protein</fullName>
    </submittedName>
    <submittedName>
        <fullName evidence="5">DUF72 family protein</fullName>
    </submittedName>
</protein>
<dbReference type="GeneID" id="93222149"/>
<gene>
    <name evidence="4" type="ORF">EGM181_02955</name>
    <name evidence="3" type="ORF">GTI89_12740</name>
    <name evidence="1" type="ORF">HWH42_09630</name>
    <name evidence="5" type="ORF">NCTC12360_02867</name>
    <name evidence="2" type="ORF">QRX88_10535</name>
</gene>
<dbReference type="EMBL" id="UFYW01000001">
    <property type="protein sequence ID" value="STD84332.1"/>
    <property type="molecule type" value="Genomic_DNA"/>
</dbReference>
<dbReference type="Proteomes" id="UP001241571">
    <property type="component" value="Unassembled WGS sequence"/>
</dbReference>
<dbReference type="SUPFAM" id="SSF117396">
    <property type="entry name" value="TM1631-like"/>
    <property type="match status" value="1"/>
</dbReference>
<dbReference type="Proteomes" id="UP000254807">
    <property type="component" value="Unassembled WGS sequence"/>
</dbReference>
<dbReference type="RefSeq" id="WP_003127326.1">
    <property type="nucleotide sequence ID" value="NZ_BSYC01000002.1"/>
</dbReference>
<accession>A0A1L8TV29</accession>
<dbReference type="Proteomes" id="UP000439965">
    <property type="component" value="Unassembled WGS sequence"/>
</dbReference>
<dbReference type="EMBL" id="JASUBT010000006">
    <property type="protein sequence ID" value="MDL4936153.1"/>
    <property type="molecule type" value="Genomic_DNA"/>
</dbReference>
<dbReference type="Proteomes" id="UP000571857">
    <property type="component" value="Unassembled WGS sequence"/>
</dbReference>
<reference evidence="4 8" key="3">
    <citation type="submission" date="2020-03" db="EMBL/GenBank/DDBJ databases">
        <title>Characterization of ganglioside-mimicking enterococci.</title>
        <authorList>
            <person name="Patry R.T."/>
            <person name="Nothaft H."/>
            <person name="Bridger R."/>
            <person name="Shajahan A."/>
            <person name="Huynh S."/>
            <person name="Sanchez S."/>
            <person name="Azadi P."/>
            <person name="Cooper K."/>
            <person name="Miller W.G."/>
            <person name="Parker C.T."/>
            <person name="Wells L."/>
            <person name="Szymanski C.M."/>
        </authorList>
    </citation>
    <scope>NUCLEOTIDE SEQUENCE [LARGE SCALE GENOMIC DNA]</scope>
    <source>
        <strain evidence="4 8">EGM181</strain>
    </source>
</reference>
<dbReference type="OrthoDB" id="9780310at2"/>
<evidence type="ECO:0000313" key="3">
    <source>
        <dbReference type="EMBL" id="MXS26926.1"/>
    </source>
</evidence>
<evidence type="ECO:0000313" key="8">
    <source>
        <dbReference type="Proteomes" id="UP000516696"/>
    </source>
</evidence>
<dbReference type="EMBL" id="CP050485">
    <property type="protein sequence ID" value="QOG26292.1"/>
    <property type="molecule type" value="Genomic_DNA"/>
</dbReference>
<evidence type="ECO:0000313" key="9">
    <source>
        <dbReference type="Proteomes" id="UP000571857"/>
    </source>
</evidence>
<dbReference type="EMBL" id="WVTI01000012">
    <property type="protein sequence ID" value="MXS26926.1"/>
    <property type="molecule type" value="Genomic_DNA"/>
</dbReference>
<reference evidence="5 6" key="1">
    <citation type="submission" date="2018-06" db="EMBL/GenBank/DDBJ databases">
        <authorList>
            <consortium name="Pathogen Informatics"/>
            <person name="Doyle S."/>
        </authorList>
    </citation>
    <scope>NUCLEOTIDE SEQUENCE [LARGE SCALE GENOMIC DNA]</scope>
    <source>
        <strain evidence="5 6">NCTC12360</strain>
    </source>
</reference>
<reference evidence="1 9" key="4">
    <citation type="submission" date="2020-06" db="EMBL/GenBank/DDBJ databases">
        <title>Crossreactivity between MHC class I-restricted antigens from cancer cells and an enterococcal bacteriophage.</title>
        <authorList>
            <person name="Fluckiger A."/>
            <person name="Daillere R."/>
            <person name="Sassi M."/>
            <person name="Cattoir V."/>
            <person name="Kroemer G."/>
            <person name="Zitvogel L."/>
        </authorList>
    </citation>
    <scope>NUCLEOTIDE SEQUENCE [LARGE SCALE GENOMIC DNA]</scope>
    <source>
        <strain evidence="1 9">EG4</strain>
    </source>
</reference>
<evidence type="ECO:0000313" key="5">
    <source>
        <dbReference type="EMBL" id="STD84332.1"/>
    </source>
</evidence>
<dbReference type="PANTHER" id="PTHR30348:SF13">
    <property type="entry name" value="UPF0759 PROTEIN YUNF"/>
    <property type="match status" value="1"/>
</dbReference>
<dbReference type="InterPro" id="IPR002763">
    <property type="entry name" value="DUF72"/>
</dbReference>
<dbReference type="Pfam" id="PF01904">
    <property type="entry name" value="DUF72"/>
    <property type="match status" value="1"/>
</dbReference>
<organism evidence="1 9">
    <name type="scientific">Enterococcus gallinarum</name>
    <dbReference type="NCBI Taxonomy" id="1353"/>
    <lineage>
        <taxon>Bacteria</taxon>
        <taxon>Bacillati</taxon>
        <taxon>Bacillota</taxon>
        <taxon>Bacilli</taxon>
        <taxon>Lactobacillales</taxon>
        <taxon>Enterococcaceae</taxon>
        <taxon>Enterococcus</taxon>
    </lineage>
</organism>
<sequence>MIRIGCTTFSEHGSLVQRKTSKLFEYASVFPVVELDTSYHYLPKEKDVRNWLTQVPDNFRFILKVHQSVTTQGDLPEGMSMAEALTAFKQAIQPMVDAGRLYCLLAQFPNRFKCTKESVAYLDEVRQWFAAYPVAIELRDNSWYQPEFRSSMQAYMRKQKFSLVIVDEPKKLSTTVPLEPLVTNPAFAVCRFHGRNDVGWTATGPDAKKNRTLYRYNEKELSELRQAVEETAAHAQEVAVIFNNNAGGDAADNARALIEAMQIDYQQLNPSQLELF</sequence>
<dbReference type="Gene3D" id="3.20.20.410">
    <property type="entry name" value="Protein of unknown function UPF0759"/>
    <property type="match status" value="1"/>
</dbReference>
<keyword evidence="6" id="KW-1185">Reference proteome</keyword>
<dbReference type="EMBL" id="JABXJK010000050">
    <property type="protein sequence ID" value="MBA0972834.1"/>
    <property type="molecule type" value="Genomic_DNA"/>
</dbReference>
<reference evidence="2 10" key="5">
    <citation type="submission" date="2023-06" db="EMBL/GenBank/DDBJ databases">
        <title>Acute promotion of culturable opportunistic pathogens and persistent increase of antibiotic resistance following antibiotic exposure in mouse gut microbiota.</title>
        <authorList>
            <person name="Li L."/>
            <person name="Wang B."/>
            <person name="Sun Y."/>
            <person name="Wang M."/>
            <person name="Xu H."/>
        </authorList>
    </citation>
    <scope>NUCLEOTIDE SEQUENCE [LARGE SCALE GENOMIC DNA]</scope>
    <source>
        <strain evidence="2 10">CRI2_2</strain>
    </source>
</reference>
<evidence type="ECO:0000313" key="2">
    <source>
        <dbReference type="EMBL" id="MDL4936153.1"/>
    </source>
</evidence>
<evidence type="ECO:0000313" key="10">
    <source>
        <dbReference type="Proteomes" id="UP001241571"/>
    </source>
</evidence>
<evidence type="ECO:0000313" key="4">
    <source>
        <dbReference type="EMBL" id="QOG26292.1"/>
    </source>
</evidence>
<dbReference type="AlphaFoldDB" id="A0A1L8TV29"/>
<proteinExistence type="predicted"/>
<dbReference type="InterPro" id="IPR036520">
    <property type="entry name" value="UPF0759_sf"/>
</dbReference>